<evidence type="ECO:0000313" key="6">
    <source>
        <dbReference type="EnsemblMetazoa" id="PPA36867.1"/>
    </source>
</evidence>
<gene>
    <name evidence="6" type="primary">WBGene00275236</name>
</gene>
<keyword evidence="4 5" id="KW-0539">Nucleus</keyword>
<dbReference type="AlphaFoldDB" id="A0A2A6BPA4"/>
<dbReference type="Pfam" id="PF00751">
    <property type="entry name" value="DM"/>
    <property type="match status" value="1"/>
</dbReference>
<accession>A0A2A6BPA4</accession>
<evidence type="ECO:0000313" key="7">
    <source>
        <dbReference type="Proteomes" id="UP000005239"/>
    </source>
</evidence>
<feature type="DNA-binding region" description="DM" evidence="5">
    <location>
        <begin position="68"/>
        <end position="114"/>
    </location>
</feature>
<dbReference type="SUPFAM" id="SSF82927">
    <property type="entry name" value="Cysteine-rich DNA binding domain, (DM domain)"/>
    <property type="match status" value="1"/>
</dbReference>
<organism evidence="6 7">
    <name type="scientific">Pristionchus pacificus</name>
    <name type="common">Parasitic nematode worm</name>
    <dbReference type="NCBI Taxonomy" id="54126"/>
    <lineage>
        <taxon>Eukaryota</taxon>
        <taxon>Metazoa</taxon>
        <taxon>Ecdysozoa</taxon>
        <taxon>Nematoda</taxon>
        <taxon>Chromadorea</taxon>
        <taxon>Rhabditida</taxon>
        <taxon>Rhabditina</taxon>
        <taxon>Diplogasteromorpha</taxon>
        <taxon>Diplogasteroidea</taxon>
        <taxon>Neodiplogasteridae</taxon>
        <taxon>Pristionchus</taxon>
    </lineage>
</organism>
<dbReference type="SMART" id="SM00301">
    <property type="entry name" value="DM"/>
    <property type="match status" value="2"/>
</dbReference>
<evidence type="ECO:0000256" key="2">
    <source>
        <dbReference type="ARBA" id="ARBA00022833"/>
    </source>
</evidence>
<dbReference type="GO" id="GO:0046872">
    <property type="term" value="F:metal ion binding"/>
    <property type="evidence" value="ECO:0007669"/>
    <property type="project" value="UniProtKB-KW"/>
</dbReference>
<dbReference type="PANTHER" id="PTHR12322:SF118">
    <property type="entry name" value="DM DOMAIN-CONTAINING PROTEIN"/>
    <property type="match status" value="1"/>
</dbReference>
<proteinExistence type="predicted"/>
<protein>
    <submittedName>
        <fullName evidence="6">DM domain-containing protein</fullName>
    </submittedName>
</protein>
<dbReference type="EnsemblMetazoa" id="PPA36867.1">
    <property type="protein sequence ID" value="PPA36867.1"/>
    <property type="gene ID" value="WBGene00275236"/>
</dbReference>
<name>A0A2A6BPA4_PRIPA</name>
<dbReference type="InterPro" id="IPR026607">
    <property type="entry name" value="DMRT"/>
</dbReference>
<reference evidence="7" key="1">
    <citation type="journal article" date="2008" name="Nat. Genet.">
        <title>The Pristionchus pacificus genome provides a unique perspective on nematode lifestyle and parasitism.</title>
        <authorList>
            <person name="Dieterich C."/>
            <person name="Clifton S.W."/>
            <person name="Schuster L.N."/>
            <person name="Chinwalla A."/>
            <person name="Delehaunty K."/>
            <person name="Dinkelacker I."/>
            <person name="Fulton L."/>
            <person name="Fulton R."/>
            <person name="Godfrey J."/>
            <person name="Minx P."/>
            <person name="Mitreva M."/>
            <person name="Roeseler W."/>
            <person name="Tian H."/>
            <person name="Witte H."/>
            <person name="Yang S.P."/>
            <person name="Wilson R.K."/>
            <person name="Sommer R.J."/>
        </authorList>
    </citation>
    <scope>NUCLEOTIDE SEQUENCE [LARGE SCALE GENOMIC DNA]</scope>
    <source>
        <strain evidence="7">PS312</strain>
    </source>
</reference>
<evidence type="ECO:0000256" key="1">
    <source>
        <dbReference type="ARBA" id="ARBA00022723"/>
    </source>
</evidence>
<reference evidence="6" key="2">
    <citation type="submission" date="2022-06" db="UniProtKB">
        <authorList>
            <consortium name="EnsemblMetazoa"/>
        </authorList>
    </citation>
    <scope>IDENTIFICATION</scope>
    <source>
        <strain evidence="6">PS312</strain>
    </source>
</reference>
<dbReference type="PANTHER" id="PTHR12322">
    <property type="entry name" value="DOUBLESEX AND MAB-3 RELATED TRANSCRIPTION FACTOR DMRT"/>
    <property type="match status" value="1"/>
</dbReference>
<dbReference type="GO" id="GO:0007548">
    <property type="term" value="P:sex differentiation"/>
    <property type="evidence" value="ECO:0000318"/>
    <property type="project" value="GO_Central"/>
</dbReference>
<dbReference type="GO" id="GO:0000981">
    <property type="term" value="F:DNA-binding transcription factor activity, RNA polymerase II-specific"/>
    <property type="evidence" value="ECO:0000318"/>
    <property type="project" value="GO_Central"/>
</dbReference>
<keyword evidence="2 5" id="KW-0862">Zinc</keyword>
<evidence type="ECO:0000256" key="3">
    <source>
        <dbReference type="ARBA" id="ARBA00023125"/>
    </source>
</evidence>
<dbReference type="GO" id="GO:0005634">
    <property type="term" value="C:nucleus"/>
    <property type="evidence" value="ECO:0000318"/>
    <property type="project" value="GO_Central"/>
</dbReference>
<dbReference type="GO" id="GO:0000978">
    <property type="term" value="F:RNA polymerase II cis-regulatory region sequence-specific DNA binding"/>
    <property type="evidence" value="ECO:0000318"/>
    <property type="project" value="GO_Central"/>
</dbReference>
<dbReference type="Gene3D" id="4.10.1040.10">
    <property type="entry name" value="DM DNA-binding domain"/>
    <property type="match status" value="1"/>
</dbReference>
<accession>A0A8R1YW59</accession>
<comment type="subcellular location">
    <subcellularLocation>
        <location evidence="5">Nucleus</location>
    </subcellularLocation>
</comment>
<dbReference type="Proteomes" id="UP000005239">
    <property type="component" value="Unassembled WGS sequence"/>
</dbReference>
<keyword evidence="7" id="KW-1185">Reference proteome</keyword>
<dbReference type="InterPro" id="IPR036407">
    <property type="entry name" value="DM_DNA-bd_sf"/>
</dbReference>
<dbReference type="GO" id="GO:0006357">
    <property type="term" value="P:regulation of transcription by RNA polymerase II"/>
    <property type="evidence" value="ECO:0000318"/>
    <property type="project" value="GO_Central"/>
</dbReference>
<evidence type="ECO:0000256" key="5">
    <source>
        <dbReference type="PROSITE-ProRule" id="PRU00070"/>
    </source>
</evidence>
<dbReference type="OrthoDB" id="6162476at2759"/>
<dbReference type="PROSITE" id="PS50809">
    <property type="entry name" value="DM_2"/>
    <property type="match status" value="1"/>
</dbReference>
<keyword evidence="1 5" id="KW-0479">Metal-binding</keyword>
<evidence type="ECO:0000256" key="4">
    <source>
        <dbReference type="ARBA" id="ARBA00023242"/>
    </source>
</evidence>
<sequence length="239" mass="27212">MNPRRCMKCLLHGESATHCSQDCPMNECSCRKCELIDCRRSVANKLVKLGRRQKQELGITDSDCRYTCARCRNHGILVVKKHHTPCPYSLCHCDPCALHAERKRLDSELTALNRMEQQEQQSNVDSYVSRVIITNKPGNSPSHSDSESEPTSILSMDCSNLPMSPEAQVILDLIHALANDSFDPENFDYYALSNFFSQPTILVPDEWEPLMGEITDLVLMSLQRFPRFHGIDFGPFNQF</sequence>
<keyword evidence="3 5" id="KW-0238">DNA-binding</keyword>
<dbReference type="InterPro" id="IPR001275">
    <property type="entry name" value="DM_DNA-bd"/>
</dbReference>